<organism evidence="1 2">
    <name type="scientific">Candidatus Amesbacteria bacterium RIFCSPLOWO2_01_FULL_48_25</name>
    <dbReference type="NCBI Taxonomy" id="1797259"/>
    <lineage>
        <taxon>Bacteria</taxon>
        <taxon>Candidatus Amesiibacteriota</taxon>
    </lineage>
</organism>
<dbReference type="EMBL" id="MEXN01000007">
    <property type="protein sequence ID" value="OGD03275.1"/>
    <property type="molecule type" value="Genomic_DNA"/>
</dbReference>
<sequence>MFKNVIAPVQAWLLSQGRCVGCGVELSTGKLEKKGDTEKITCKKCGRIFVKEAQSGKYRRALFEEV</sequence>
<gene>
    <name evidence="1" type="ORF">A2989_00385</name>
</gene>
<reference evidence="1 2" key="1">
    <citation type="journal article" date="2016" name="Nat. Commun.">
        <title>Thousands of microbial genomes shed light on interconnected biogeochemical processes in an aquifer system.</title>
        <authorList>
            <person name="Anantharaman K."/>
            <person name="Brown C.T."/>
            <person name="Hug L.A."/>
            <person name="Sharon I."/>
            <person name="Castelle C.J."/>
            <person name="Probst A.J."/>
            <person name="Thomas B.C."/>
            <person name="Singh A."/>
            <person name="Wilkins M.J."/>
            <person name="Karaoz U."/>
            <person name="Brodie E.L."/>
            <person name="Williams K.H."/>
            <person name="Hubbard S.S."/>
            <person name="Banfield J.F."/>
        </authorList>
    </citation>
    <scope>NUCLEOTIDE SEQUENCE [LARGE SCALE GENOMIC DNA]</scope>
</reference>
<dbReference type="STRING" id="1797259.A2989_00385"/>
<dbReference type="AlphaFoldDB" id="A0A1F4ZAQ8"/>
<evidence type="ECO:0000313" key="1">
    <source>
        <dbReference type="EMBL" id="OGD03275.1"/>
    </source>
</evidence>
<accession>A0A1F4ZAQ8</accession>
<proteinExistence type="predicted"/>
<protein>
    <submittedName>
        <fullName evidence="1">Uncharacterized protein</fullName>
    </submittedName>
</protein>
<comment type="caution">
    <text evidence="1">The sequence shown here is derived from an EMBL/GenBank/DDBJ whole genome shotgun (WGS) entry which is preliminary data.</text>
</comment>
<name>A0A1F4ZAQ8_9BACT</name>
<evidence type="ECO:0000313" key="2">
    <source>
        <dbReference type="Proteomes" id="UP000177080"/>
    </source>
</evidence>
<dbReference type="Proteomes" id="UP000177080">
    <property type="component" value="Unassembled WGS sequence"/>
</dbReference>